<dbReference type="OrthoDB" id="9814760at2"/>
<dbReference type="PANTHER" id="PTHR10272">
    <property type="entry name" value="PLATELET-ACTIVATING FACTOR ACETYLHYDROLASE"/>
    <property type="match status" value="1"/>
</dbReference>
<dbReference type="GO" id="GO:0003847">
    <property type="term" value="F:1-alkyl-2-acetylglycerophosphocholine esterase activity"/>
    <property type="evidence" value="ECO:0007669"/>
    <property type="project" value="TreeGrafter"/>
</dbReference>
<accession>A0YFA0</accession>
<protein>
    <submittedName>
        <fullName evidence="4">Predicted dienelactone hydrolase</fullName>
    </submittedName>
</protein>
<evidence type="ECO:0000313" key="4">
    <source>
        <dbReference type="EMBL" id="EAW30314.1"/>
    </source>
</evidence>
<dbReference type="EMBL" id="AAVT01000008">
    <property type="protein sequence ID" value="EAW30314.1"/>
    <property type="molecule type" value="Genomic_DNA"/>
</dbReference>
<dbReference type="Pfam" id="PF03403">
    <property type="entry name" value="PAF-AH_p_II"/>
    <property type="match status" value="1"/>
</dbReference>
<reference evidence="4 5" key="1">
    <citation type="journal article" date="2010" name="J. Bacteriol.">
        <title>Genome sequence of the oligotrophic marine Gammaproteobacterium HTCC2143, isolated from the Oregon Coast.</title>
        <authorList>
            <person name="Oh H.M."/>
            <person name="Kang I."/>
            <person name="Ferriera S."/>
            <person name="Giovannoni S.J."/>
            <person name="Cho J.C."/>
        </authorList>
    </citation>
    <scope>NUCLEOTIDE SEQUENCE [LARGE SCALE GENOMIC DNA]</scope>
    <source>
        <strain evidence="4 5">HTCC2143</strain>
    </source>
</reference>
<keyword evidence="1 4" id="KW-0378">Hydrolase</keyword>
<proteinExistence type="predicted"/>
<evidence type="ECO:0000256" key="3">
    <source>
        <dbReference type="ARBA" id="ARBA00023098"/>
    </source>
</evidence>
<sequence>MVRIFAVIFFVFFTSVVTARDNRIDTIRYDAPELANFGKHTIGVRTLTIIDPNRIDVLNTSNGSANAVYDRKLTIEVWYPADPTTAQDAGGEYKAITRNPAVIATLRGSALRNADPATNNVRYPLVVLSHGYPGNRYLMSHLGENLASKGYVVASIDHADSTYDDLQAFSSTLYNRPLDQRFVIDSMANFSEDTNSFLHGLVNANMTGVVGYSMGGYGLVNNLGGGYSDAVAAAATISPNALVSAHSTGNPDYRKKLDSRIKAGFAIAPWGMNFGFWSANDLAGITVPTFYLAGDADDIAGYENGVRAIFKGAINSERYLLTFKNAGHNAGAPYPLPNEISSNEDKTGASHYTDPVWDTVRMNNIMDHFATAYFNHYLKDDQQSQSYLDVVPDGADGVYSEQNGIMDDKHTYWKGFGSGTAVGLKLEHLQPLQ</sequence>
<evidence type="ECO:0000256" key="2">
    <source>
        <dbReference type="ARBA" id="ARBA00022963"/>
    </source>
</evidence>
<gene>
    <name evidence="4" type="ORF">GP2143_08920</name>
</gene>
<dbReference type="SUPFAM" id="SSF53474">
    <property type="entry name" value="alpha/beta-Hydrolases"/>
    <property type="match status" value="1"/>
</dbReference>
<dbReference type="STRING" id="247633.GP2143_08920"/>
<dbReference type="Proteomes" id="UP000004931">
    <property type="component" value="Unassembled WGS sequence"/>
</dbReference>
<keyword evidence="3" id="KW-0443">Lipid metabolism</keyword>
<dbReference type="Gene3D" id="3.40.50.1820">
    <property type="entry name" value="alpha/beta hydrolase"/>
    <property type="match status" value="1"/>
</dbReference>
<dbReference type="InterPro" id="IPR029058">
    <property type="entry name" value="AB_hydrolase_fold"/>
</dbReference>
<dbReference type="eggNOG" id="COG4188">
    <property type="taxonomic scope" value="Bacteria"/>
</dbReference>
<organism evidence="4 5">
    <name type="scientific">marine gamma proteobacterium HTCC2143</name>
    <dbReference type="NCBI Taxonomy" id="247633"/>
    <lineage>
        <taxon>Bacteria</taxon>
        <taxon>Pseudomonadati</taxon>
        <taxon>Pseudomonadota</taxon>
        <taxon>Gammaproteobacteria</taxon>
        <taxon>Cellvibrionales</taxon>
        <taxon>Spongiibacteraceae</taxon>
        <taxon>BD1-7 clade</taxon>
    </lineage>
</organism>
<name>A0YFA0_9GAMM</name>
<evidence type="ECO:0000313" key="5">
    <source>
        <dbReference type="Proteomes" id="UP000004931"/>
    </source>
</evidence>
<dbReference type="AlphaFoldDB" id="A0YFA0"/>
<evidence type="ECO:0000256" key="1">
    <source>
        <dbReference type="ARBA" id="ARBA00022801"/>
    </source>
</evidence>
<comment type="caution">
    <text evidence="4">The sequence shown here is derived from an EMBL/GenBank/DDBJ whole genome shotgun (WGS) entry which is preliminary data.</text>
</comment>
<dbReference type="PANTHER" id="PTHR10272:SF0">
    <property type="entry name" value="PLATELET-ACTIVATING FACTOR ACETYLHYDROLASE"/>
    <property type="match status" value="1"/>
</dbReference>
<keyword evidence="5" id="KW-1185">Reference proteome</keyword>
<dbReference type="GO" id="GO:0016042">
    <property type="term" value="P:lipid catabolic process"/>
    <property type="evidence" value="ECO:0007669"/>
    <property type="project" value="UniProtKB-KW"/>
</dbReference>
<keyword evidence="2" id="KW-0442">Lipid degradation</keyword>